<proteinExistence type="predicted"/>
<sequence length="368" mass="40157">MHHDDVHLPQDCIEVLDWDHADVPGGYEGYSHVSRASIDLPISSDLLYFLGRGTLSHGVVRFVDSGATGASVANVNVTFLYDGYRLSDSLKICRLHKEGSKNGVGIFSPEVVHHLWNLHSMVVIEVTLPRSAAIKSLETFLPLFSHEVADFQDSVTFGSLALKSANMPIVAKYVATQRTNLQTSNSHISGIFVSNESIDISTSNSFIEGNFYLSNDGVSSTPSRINLHTSNSRIRARISLTSTAENHRNGSFNITTETNNSPLNVQFDTAPVDSRVTFIGRTTNSPISAKLHDSFEGTFSVTTGRWFEAGVHVVNTQDPSGRGRQRYVSRGVSQHGHSEGKVTWGDAGGRRLGHAELSTTNSPAQLYL</sequence>
<gene>
    <name evidence="1" type="ORF">BDY19DRAFT_907895</name>
</gene>
<dbReference type="EMBL" id="MU274920">
    <property type="protein sequence ID" value="KAI0087034.1"/>
    <property type="molecule type" value="Genomic_DNA"/>
</dbReference>
<evidence type="ECO:0000313" key="2">
    <source>
        <dbReference type="Proteomes" id="UP001055072"/>
    </source>
</evidence>
<comment type="caution">
    <text evidence="1">The sequence shown here is derived from an EMBL/GenBank/DDBJ whole genome shotgun (WGS) entry which is preliminary data.</text>
</comment>
<protein>
    <submittedName>
        <fullName evidence="1">Uncharacterized protein</fullName>
    </submittedName>
</protein>
<keyword evidence="2" id="KW-1185">Reference proteome</keyword>
<organism evidence="1 2">
    <name type="scientific">Irpex rosettiformis</name>
    <dbReference type="NCBI Taxonomy" id="378272"/>
    <lineage>
        <taxon>Eukaryota</taxon>
        <taxon>Fungi</taxon>
        <taxon>Dikarya</taxon>
        <taxon>Basidiomycota</taxon>
        <taxon>Agaricomycotina</taxon>
        <taxon>Agaricomycetes</taxon>
        <taxon>Polyporales</taxon>
        <taxon>Irpicaceae</taxon>
        <taxon>Irpex</taxon>
    </lineage>
</organism>
<evidence type="ECO:0000313" key="1">
    <source>
        <dbReference type="EMBL" id="KAI0087034.1"/>
    </source>
</evidence>
<dbReference type="Proteomes" id="UP001055072">
    <property type="component" value="Unassembled WGS sequence"/>
</dbReference>
<name>A0ACB8TYH4_9APHY</name>
<reference evidence="1" key="1">
    <citation type="journal article" date="2021" name="Environ. Microbiol.">
        <title>Gene family expansions and transcriptome signatures uncover fungal adaptations to wood decay.</title>
        <authorList>
            <person name="Hage H."/>
            <person name="Miyauchi S."/>
            <person name="Viragh M."/>
            <person name="Drula E."/>
            <person name="Min B."/>
            <person name="Chaduli D."/>
            <person name="Navarro D."/>
            <person name="Favel A."/>
            <person name="Norest M."/>
            <person name="Lesage-Meessen L."/>
            <person name="Balint B."/>
            <person name="Merenyi Z."/>
            <person name="de Eugenio L."/>
            <person name="Morin E."/>
            <person name="Martinez A.T."/>
            <person name="Baldrian P."/>
            <person name="Stursova M."/>
            <person name="Martinez M.J."/>
            <person name="Novotny C."/>
            <person name="Magnuson J.K."/>
            <person name="Spatafora J.W."/>
            <person name="Maurice S."/>
            <person name="Pangilinan J."/>
            <person name="Andreopoulos W."/>
            <person name="LaButti K."/>
            <person name="Hundley H."/>
            <person name="Na H."/>
            <person name="Kuo A."/>
            <person name="Barry K."/>
            <person name="Lipzen A."/>
            <person name="Henrissat B."/>
            <person name="Riley R."/>
            <person name="Ahrendt S."/>
            <person name="Nagy L.G."/>
            <person name="Grigoriev I.V."/>
            <person name="Martin F."/>
            <person name="Rosso M.N."/>
        </authorList>
    </citation>
    <scope>NUCLEOTIDE SEQUENCE</scope>
    <source>
        <strain evidence="1">CBS 384.51</strain>
    </source>
</reference>
<accession>A0ACB8TYH4</accession>